<dbReference type="KEGG" id="cel:CELE_Y73F8A.3"/>
<dbReference type="SUPFAM" id="SSF81321">
    <property type="entry name" value="Family A G protein-coupled receptor-like"/>
    <property type="match status" value="1"/>
</dbReference>
<evidence type="ECO:0000313" key="2">
    <source>
        <dbReference type="EMBL" id="CAB70222.4"/>
    </source>
</evidence>
<name>Q9NA41_CAEEL</name>
<dbReference type="InParanoid" id="Q9NA41"/>
<dbReference type="eggNOG" id="ENOG502R3HH">
    <property type="taxonomic scope" value="Eukaryota"/>
</dbReference>
<feature type="transmembrane region" description="Helical" evidence="1">
    <location>
        <begin position="242"/>
        <end position="268"/>
    </location>
</feature>
<dbReference type="Proteomes" id="UP000001940">
    <property type="component" value="Chromosome IV"/>
</dbReference>
<keyword evidence="3" id="KW-1185">Reference proteome</keyword>
<feature type="transmembrane region" description="Helical" evidence="1">
    <location>
        <begin position="127"/>
        <end position="147"/>
    </location>
</feature>
<evidence type="ECO:0000313" key="3">
    <source>
        <dbReference type="Proteomes" id="UP000001940"/>
    </source>
</evidence>
<keyword evidence="1" id="KW-0472">Membrane</keyword>
<dbReference type="AGR" id="WB:WBGene00005625"/>
<dbReference type="HOGENOM" id="CLU_036335_0_0_1"/>
<gene>
    <name evidence="2 4" type="primary">srj-42</name>
    <name evidence="2" type="ORF">CELE_Y73F8A.3</name>
    <name evidence="4" type="ORF">Y73F8A.3</name>
</gene>
<reference evidence="2 3" key="1">
    <citation type="journal article" date="1998" name="Science">
        <title>Genome sequence of the nematode C. elegans: a platform for investigating biology.</title>
        <authorList>
            <consortium name="The C. elegans sequencing consortium"/>
            <person name="Sulson J.E."/>
            <person name="Waterston R."/>
        </authorList>
    </citation>
    <scope>NUCLEOTIDE SEQUENCE [LARGE SCALE GENOMIC DNA]</scope>
    <source>
        <strain evidence="2 3">Bristol N2</strain>
    </source>
</reference>
<proteinExistence type="predicted"/>
<dbReference type="RefSeq" id="NP_502840.4">
    <property type="nucleotide sequence ID" value="NM_070439.4"/>
</dbReference>
<dbReference type="Pfam" id="PF10319">
    <property type="entry name" value="7TM_GPCR_Srj"/>
    <property type="match status" value="1"/>
</dbReference>
<dbReference type="GeneID" id="190670"/>
<feature type="transmembrane region" description="Helical" evidence="1">
    <location>
        <begin position="6"/>
        <end position="30"/>
    </location>
</feature>
<dbReference type="STRING" id="6239.Y73F8A.3.1"/>
<feature type="transmembrane region" description="Helical" evidence="1">
    <location>
        <begin position="92"/>
        <end position="115"/>
    </location>
</feature>
<accession>Q9NA41</accession>
<keyword evidence="2" id="KW-0675">Receptor</keyword>
<feature type="transmembrane region" description="Helical" evidence="1">
    <location>
        <begin position="198"/>
        <end position="222"/>
    </location>
</feature>
<protein>
    <submittedName>
        <fullName evidence="2">Serpentine Receptor, class J</fullName>
    </submittedName>
</protein>
<organism evidence="2 3">
    <name type="scientific">Caenorhabditis elegans</name>
    <dbReference type="NCBI Taxonomy" id="6239"/>
    <lineage>
        <taxon>Eukaryota</taxon>
        <taxon>Metazoa</taxon>
        <taxon>Ecdysozoa</taxon>
        <taxon>Nematoda</taxon>
        <taxon>Chromadorea</taxon>
        <taxon>Rhabditida</taxon>
        <taxon>Rhabditina</taxon>
        <taxon>Rhabditomorpha</taxon>
        <taxon>Rhabditoidea</taxon>
        <taxon>Rhabditidae</taxon>
        <taxon>Peloderinae</taxon>
        <taxon>Caenorhabditis</taxon>
    </lineage>
</organism>
<dbReference type="EMBL" id="BX284604">
    <property type="protein sequence ID" value="CAB70222.4"/>
    <property type="molecule type" value="Genomic_DNA"/>
</dbReference>
<evidence type="ECO:0000313" key="4">
    <source>
        <dbReference type="WormBase" id="Y73F8A.3"/>
    </source>
</evidence>
<dbReference type="PaxDb" id="6239-Y73F8A.3"/>
<dbReference type="UCSC" id="Y73F8A.3">
    <property type="organism name" value="c. elegans"/>
</dbReference>
<dbReference type="CTD" id="190670"/>
<feature type="transmembrane region" description="Helical" evidence="1">
    <location>
        <begin position="42"/>
        <end position="63"/>
    </location>
</feature>
<dbReference type="AlphaFoldDB" id="Q9NA41"/>
<dbReference type="WormBase" id="Y73F8A.3">
    <property type="protein sequence ID" value="CE34617"/>
    <property type="gene ID" value="WBGene00005625"/>
    <property type="gene designation" value="srj-42"/>
</dbReference>
<keyword evidence="1" id="KW-0812">Transmembrane</keyword>
<sequence>MLEDWIYQYLPATFCVLAFLVNPFFIYLIFTEDPTKFGNYRYLLLSFSIFNMVYSILNVLVPIDIHTYSYCMFLIIKRGWFVERSDLHFHLLLIRCSMLGGSYGILLIHFIYRYLVIHNSSLTKKYFYIYMLGSFITFAFYYFYWYATCYFLGQAGPEMKQYVSEDFAIVYGENSTNFNMVGVIYHKGVAYITKVRSWLTVFLCSFLSVASIIAFVFFARLVMKKLNQASTSIKTSTFQFELLRALIVQTLIPIVISFSPCLLCWYSPIFGIQFARGFNYFEVSALSVFSFVDPVAIILCLPIFRVRVLKLWKPVSSITGGPVNPTTIHVSNTGNNFFKQ</sequence>
<evidence type="ECO:0000256" key="1">
    <source>
        <dbReference type="SAM" id="Phobius"/>
    </source>
</evidence>
<feature type="transmembrane region" description="Helical" evidence="1">
    <location>
        <begin position="280"/>
        <end position="304"/>
    </location>
</feature>
<dbReference type="PANTHER" id="PTHR45907">
    <property type="entry name" value="SERPENTINE RECEPTOR, CLASS J"/>
    <property type="match status" value="1"/>
</dbReference>
<dbReference type="PANTHER" id="PTHR45907:SF24">
    <property type="entry name" value="SERPENTINE RECEPTOR, CLASS J-RELATED"/>
    <property type="match status" value="1"/>
</dbReference>
<dbReference type="InterPro" id="IPR019423">
    <property type="entry name" value="7TM_GPCR_serpentine_rcpt_Srj"/>
</dbReference>
<keyword evidence="1" id="KW-1133">Transmembrane helix</keyword>